<sequence length="84" mass="9263">MSGRASQLSASPGYGQRESVCVCVWETDGRELVDQCHSPSSMPKSQHKHTINCFLSYPCSVLSPRGRAINTAYVTFLKVLSKEL</sequence>
<gene>
    <name evidence="1" type="ORF">QQF64_029724</name>
</gene>
<comment type="caution">
    <text evidence="1">The sequence shown here is derived from an EMBL/GenBank/DDBJ whole genome shotgun (WGS) entry which is preliminary data.</text>
</comment>
<keyword evidence="2" id="KW-1185">Reference proteome</keyword>
<accession>A0ABR3N1B6</accession>
<proteinExistence type="predicted"/>
<evidence type="ECO:0000313" key="2">
    <source>
        <dbReference type="Proteomes" id="UP001558613"/>
    </source>
</evidence>
<protein>
    <submittedName>
        <fullName evidence="1">Uncharacterized protein</fullName>
    </submittedName>
</protein>
<organism evidence="1 2">
    <name type="scientific">Cirrhinus molitorella</name>
    <name type="common">mud carp</name>
    <dbReference type="NCBI Taxonomy" id="172907"/>
    <lineage>
        <taxon>Eukaryota</taxon>
        <taxon>Metazoa</taxon>
        <taxon>Chordata</taxon>
        <taxon>Craniata</taxon>
        <taxon>Vertebrata</taxon>
        <taxon>Euteleostomi</taxon>
        <taxon>Actinopterygii</taxon>
        <taxon>Neopterygii</taxon>
        <taxon>Teleostei</taxon>
        <taxon>Ostariophysi</taxon>
        <taxon>Cypriniformes</taxon>
        <taxon>Cyprinidae</taxon>
        <taxon>Labeoninae</taxon>
        <taxon>Labeonini</taxon>
        <taxon>Cirrhinus</taxon>
    </lineage>
</organism>
<name>A0ABR3N1B6_9TELE</name>
<dbReference type="EMBL" id="JAYMGO010000007">
    <property type="protein sequence ID" value="KAL1270708.1"/>
    <property type="molecule type" value="Genomic_DNA"/>
</dbReference>
<evidence type="ECO:0000313" key="1">
    <source>
        <dbReference type="EMBL" id="KAL1270708.1"/>
    </source>
</evidence>
<reference evidence="1 2" key="1">
    <citation type="submission" date="2023-09" db="EMBL/GenBank/DDBJ databases">
        <authorList>
            <person name="Wang M."/>
        </authorList>
    </citation>
    <scope>NUCLEOTIDE SEQUENCE [LARGE SCALE GENOMIC DNA]</scope>
    <source>
        <strain evidence="1">GT-2023</strain>
        <tissue evidence="1">Liver</tissue>
    </source>
</reference>
<dbReference type="Proteomes" id="UP001558613">
    <property type="component" value="Unassembled WGS sequence"/>
</dbReference>